<evidence type="ECO:0000259" key="2">
    <source>
        <dbReference type="PROSITE" id="PS50983"/>
    </source>
</evidence>
<dbReference type="PROSITE" id="PS51257">
    <property type="entry name" value="PROKAR_LIPOPROTEIN"/>
    <property type="match status" value="1"/>
</dbReference>
<evidence type="ECO:0000256" key="1">
    <source>
        <dbReference type="SAM" id="SignalP"/>
    </source>
</evidence>
<evidence type="ECO:0000313" key="3">
    <source>
        <dbReference type="EMBL" id="MEN7549897.1"/>
    </source>
</evidence>
<proteinExistence type="predicted"/>
<sequence>MLKIKTLFILLMACAVYACGPKQSAETVENQKQNDEKVLHKLVTIGGTVSEIVCALGKQEWIVATDRTSTYPAALQQLPSVGYRTNIKAEGVVSTGANMVLADETSMNPDLKTQLEDAGITVKVFKNELTLDGTKKLIHEVAESLNLKEEGTNLVQSLEADWQKVTEKLQGVATKPSVIFVYARGAGTMNIAGKGTFADEMIRLAGGTPAIRDIEQFKPLTSEALIEANPDFLLFFDSGLESLGGVEGALKITGVAETTAGKQKNIIAMEGQYLSGFGPRVVQAVLELSELIHPQAQ</sequence>
<evidence type="ECO:0000313" key="4">
    <source>
        <dbReference type="Proteomes" id="UP001403385"/>
    </source>
</evidence>
<feature type="chain" id="PRO_5043477376" evidence="1">
    <location>
        <begin position="19"/>
        <end position="297"/>
    </location>
</feature>
<dbReference type="InterPro" id="IPR002491">
    <property type="entry name" value="ABC_transptr_periplasmic_BD"/>
</dbReference>
<reference evidence="3 4" key="1">
    <citation type="submission" date="2024-04" db="EMBL/GenBank/DDBJ databases">
        <title>Novel genus in family Flammeovirgaceae.</title>
        <authorList>
            <person name="Nguyen T.H."/>
            <person name="Vuong T.Q."/>
            <person name="Le H."/>
            <person name="Kim S.-G."/>
        </authorList>
    </citation>
    <scope>NUCLEOTIDE SEQUENCE [LARGE SCALE GENOMIC DNA]</scope>
    <source>
        <strain evidence="3 4">JCM 23209</strain>
    </source>
</reference>
<comment type="caution">
    <text evidence="3">The sequence shown here is derived from an EMBL/GenBank/DDBJ whole genome shotgun (WGS) entry which is preliminary data.</text>
</comment>
<organism evidence="3 4">
    <name type="scientific">Rapidithrix thailandica</name>
    <dbReference type="NCBI Taxonomy" id="413964"/>
    <lineage>
        <taxon>Bacteria</taxon>
        <taxon>Pseudomonadati</taxon>
        <taxon>Bacteroidota</taxon>
        <taxon>Cytophagia</taxon>
        <taxon>Cytophagales</taxon>
        <taxon>Flammeovirgaceae</taxon>
        <taxon>Rapidithrix</taxon>
    </lineage>
</organism>
<dbReference type="Pfam" id="PF01497">
    <property type="entry name" value="Peripla_BP_2"/>
    <property type="match status" value="1"/>
</dbReference>
<dbReference type="AlphaFoldDB" id="A0AAW9RYB7"/>
<feature type="domain" description="Fe/B12 periplasmic-binding" evidence="2">
    <location>
        <begin position="41"/>
        <end position="296"/>
    </location>
</feature>
<name>A0AAW9RYB7_9BACT</name>
<dbReference type="Proteomes" id="UP001403385">
    <property type="component" value="Unassembled WGS sequence"/>
</dbReference>
<dbReference type="InterPro" id="IPR050902">
    <property type="entry name" value="ABC_Transporter_SBP"/>
</dbReference>
<dbReference type="PANTHER" id="PTHR30535">
    <property type="entry name" value="VITAMIN B12-BINDING PROTEIN"/>
    <property type="match status" value="1"/>
</dbReference>
<dbReference type="SUPFAM" id="SSF53807">
    <property type="entry name" value="Helical backbone' metal receptor"/>
    <property type="match status" value="1"/>
</dbReference>
<dbReference type="PROSITE" id="PS50983">
    <property type="entry name" value="FE_B12_PBP"/>
    <property type="match status" value="1"/>
</dbReference>
<gene>
    <name evidence="3" type="ORF">AAG747_18375</name>
</gene>
<keyword evidence="4" id="KW-1185">Reference proteome</keyword>
<keyword evidence="1" id="KW-0732">Signal</keyword>
<accession>A0AAW9RYB7</accession>
<protein>
    <submittedName>
        <fullName evidence="3">ABC transporter substrate-binding protein</fullName>
    </submittedName>
</protein>
<dbReference type="EMBL" id="JBDKWZ010000011">
    <property type="protein sequence ID" value="MEN7549897.1"/>
    <property type="molecule type" value="Genomic_DNA"/>
</dbReference>
<dbReference type="Gene3D" id="3.40.50.1980">
    <property type="entry name" value="Nitrogenase molybdenum iron protein domain"/>
    <property type="match status" value="2"/>
</dbReference>
<dbReference type="RefSeq" id="WP_346822675.1">
    <property type="nucleotide sequence ID" value="NZ_JBDKWZ010000011.1"/>
</dbReference>
<feature type="signal peptide" evidence="1">
    <location>
        <begin position="1"/>
        <end position="18"/>
    </location>
</feature>
<dbReference type="PANTHER" id="PTHR30535:SF4">
    <property type="entry name" value="HEMIN-BINDING PERIPLASMIC PROTEIN HMUT"/>
    <property type="match status" value="1"/>
</dbReference>